<feature type="binding site" evidence="11">
    <location>
        <position position="143"/>
    </location>
    <ligand>
        <name>substrate</name>
    </ligand>
</feature>
<keyword evidence="11" id="KW-0963">Cytoplasm</keyword>
<evidence type="ECO:0000313" key="13">
    <source>
        <dbReference type="Proteomes" id="UP000293519"/>
    </source>
</evidence>
<feature type="binding site" evidence="11">
    <location>
        <position position="43"/>
    </location>
    <ligand>
        <name>substrate</name>
    </ligand>
</feature>
<dbReference type="GO" id="GO:0005829">
    <property type="term" value="C:cytosol"/>
    <property type="evidence" value="ECO:0007669"/>
    <property type="project" value="TreeGrafter"/>
</dbReference>
<evidence type="ECO:0000256" key="2">
    <source>
        <dbReference type="ARBA" id="ARBA00006997"/>
    </source>
</evidence>
<dbReference type="AlphaFoldDB" id="A0A4Q7LJ99"/>
<evidence type="ECO:0000256" key="7">
    <source>
        <dbReference type="ARBA" id="ARBA00022777"/>
    </source>
</evidence>
<dbReference type="Pfam" id="PF01202">
    <property type="entry name" value="SKI"/>
    <property type="match status" value="1"/>
</dbReference>
<evidence type="ECO:0000256" key="1">
    <source>
        <dbReference type="ARBA" id="ARBA00004842"/>
    </source>
</evidence>
<dbReference type="UniPathway" id="UPA00053">
    <property type="reaction ID" value="UER00088"/>
</dbReference>
<dbReference type="Gene3D" id="3.40.50.300">
    <property type="entry name" value="P-loop containing nucleotide triphosphate hydrolases"/>
    <property type="match status" value="1"/>
</dbReference>
<name>A0A4Q7LJ99_9MICO</name>
<organism evidence="12 13">
    <name type="scientific">Microcella putealis</name>
    <dbReference type="NCBI Taxonomy" id="337005"/>
    <lineage>
        <taxon>Bacteria</taxon>
        <taxon>Bacillati</taxon>
        <taxon>Actinomycetota</taxon>
        <taxon>Actinomycetes</taxon>
        <taxon>Micrococcales</taxon>
        <taxon>Microbacteriaceae</taxon>
        <taxon>Microcella</taxon>
    </lineage>
</organism>
<comment type="similarity">
    <text evidence="2 11">Belongs to the shikimate kinase family.</text>
</comment>
<sequence length="184" mass="19471">MTDTVHPDAAGPAAVLIGPPAAGKTRIGKRVARALDAEFLDTDRMIVERHGPIPDIFANEGEATFRAYERDAVADALAIDGAVVALGGGAVMTPETAKRLTGMPVVLLTLSAEAVAARLEKSASTRPLVAGGLAQWEALVERRMPTYERLARASWDTSTFPADRIALDIADWVRAGAPERKDAS</sequence>
<evidence type="ECO:0000256" key="6">
    <source>
        <dbReference type="ARBA" id="ARBA00022741"/>
    </source>
</evidence>
<comment type="catalytic activity">
    <reaction evidence="10 11">
        <text>shikimate + ATP = 3-phosphoshikimate + ADP + H(+)</text>
        <dbReference type="Rhea" id="RHEA:13121"/>
        <dbReference type="ChEBI" id="CHEBI:15378"/>
        <dbReference type="ChEBI" id="CHEBI:30616"/>
        <dbReference type="ChEBI" id="CHEBI:36208"/>
        <dbReference type="ChEBI" id="CHEBI:145989"/>
        <dbReference type="ChEBI" id="CHEBI:456216"/>
        <dbReference type="EC" id="2.7.1.71"/>
    </reaction>
</comment>
<comment type="subcellular location">
    <subcellularLocation>
        <location evidence="11">Cytoplasm</location>
    </subcellularLocation>
</comment>
<feature type="binding site" evidence="11">
    <location>
        <position position="66"/>
    </location>
    <ligand>
        <name>substrate</name>
    </ligand>
</feature>
<dbReference type="InterPro" id="IPR023000">
    <property type="entry name" value="Shikimate_kinase_CS"/>
</dbReference>
<feature type="binding site" evidence="11">
    <location>
        <position position="126"/>
    </location>
    <ligand>
        <name>ATP</name>
        <dbReference type="ChEBI" id="CHEBI:30616"/>
    </ligand>
</feature>
<dbReference type="EC" id="2.7.1.71" evidence="3 11"/>
<dbReference type="PANTHER" id="PTHR21087:SF16">
    <property type="entry name" value="SHIKIMATE KINASE 1, CHLOROPLASTIC"/>
    <property type="match status" value="1"/>
</dbReference>
<comment type="caution">
    <text evidence="12">The sequence shown here is derived from an EMBL/GenBank/DDBJ whole genome shotgun (WGS) entry which is preliminary data.</text>
</comment>
<dbReference type="InterPro" id="IPR031322">
    <property type="entry name" value="Shikimate/glucono_kinase"/>
</dbReference>
<keyword evidence="9 11" id="KW-0057">Aromatic amino acid biosynthesis</keyword>
<dbReference type="PRINTS" id="PR01100">
    <property type="entry name" value="SHIKIMTKNASE"/>
</dbReference>
<keyword evidence="6 11" id="KW-0547">Nucleotide-binding</keyword>
<dbReference type="RefSeq" id="WP_241969236.1">
    <property type="nucleotide sequence ID" value="NZ_SGWW01000005.1"/>
</dbReference>
<dbReference type="GO" id="GO:0005524">
    <property type="term" value="F:ATP binding"/>
    <property type="evidence" value="ECO:0007669"/>
    <property type="project" value="UniProtKB-UniRule"/>
</dbReference>
<keyword evidence="5 11" id="KW-0808">Transferase</keyword>
<feature type="binding site" evidence="11">
    <location>
        <begin position="21"/>
        <end position="26"/>
    </location>
    <ligand>
        <name>ATP</name>
        <dbReference type="ChEBI" id="CHEBI:30616"/>
    </ligand>
</feature>
<evidence type="ECO:0000256" key="11">
    <source>
        <dbReference type="HAMAP-Rule" id="MF_00109"/>
    </source>
</evidence>
<feature type="binding site" evidence="11">
    <location>
        <position position="25"/>
    </location>
    <ligand>
        <name>Mg(2+)</name>
        <dbReference type="ChEBI" id="CHEBI:18420"/>
    </ligand>
</feature>
<evidence type="ECO:0000256" key="10">
    <source>
        <dbReference type="ARBA" id="ARBA00048567"/>
    </source>
</evidence>
<comment type="pathway">
    <text evidence="1 11">Metabolic intermediate biosynthesis; chorismate biosynthesis; chorismate from D-erythrose 4-phosphate and phosphoenolpyruvate: step 5/7.</text>
</comment>
<dbReference type="GO" id="GO:0000287">
    <property type="term" value="F:magnesium ion binding"/>
    <property type="evidence" value="ECO:0007669"/>
    <property type="project" value="UniProtKB-UniRule"/>
</dbReference>
<dbReference type="PANTHER" id="PTHR21087">
    <property type="entry name" value="SHIKIMATE KINASE"/>
    <property type="match status" value="1"/>
</dbReference>
<proteinExistence type="inferred from homology"/>
<dbReference type="EMBL" id="SGWW01000005">
    <property type="protein sequence ID" value="RZS54241.1"/>
    <property type="molecule type" value="Genomic_DNA"/>
</dbReference>
<gene>
    <name evidence="11" type="primary">aroK</name>
    <name evidence="12" type="ORF">EV141_2234</name>
</gene>
<dbReference type="PROSITE" id="PS01128">
    <property type="entry name" value="SHIKIMATE_KINASE"/>
    <property type="match status" value="1"/>
</dbReference>
<comment type="subunit">
    <text evidence="11">Monomer.</text>
</comment>
<evidence type="ECO:0000256" key="8">
    <source>
        <dbReference type="ARBA" id="ARBA00022840"/>
    </source>
</evidence>
<dbReference type="CDD" id="cd00464">
    <property type="entry name" value="SK"/>
    <property type="match status" value="1"/>
</dbReference>
<comment type="cofactor">
    <cofactor evidence="11">
        <name>Mg(2+)</name>
        <dbReference type="ChEBI" id="CHEBI:18420"/>
    </cofactor>
    <text evidence="11">Binds 1 Mg(2+) ion per subunit.</text>
</comment>
<protein>
    <recommendedName>
        <fullName evidence="3 11">Shikimate kinase</fullName>
        <shortName evidence="11">SK</shortName>
        <ecNumber evidence="3 11">2.7.1.71</ecNumber>
    </recommendedName>
</protein>
<dbReference type="GO" id="GO:0009073">
    <property type="term" value="P:aromatic amino acid family biosynthetic process"/>
    <property type="evidence" value="ECO:0007669"/>
    <property type="project" value="UniProtKB-KW"/>
</dbReference>
<evidence type="ECO:0000313" key="12">
    <source>
        <dbReference type="EMBL" id="RZS54241.1"/>
    </source>
</evidence>
<keyword evidence="4 11" id="KW-0028">Amino-acid biosynthesis</keyword>
<dbReference type="InterPro" id="IPR027417">
    <property type="entry name" value="P-loop_NTPase"/>
</dbReference>
<dbReference type="HAMAP" id="MF_00109">
    <property type="entry name" value="Shikimate_kinase"/>
    <property type="match status" value="1"/>
</dbReference>
<evidence type="ECO:0000256" key="4">
    <source>
        <dbReference type="ARBA" id="ARBA00022605"/>
    </source>
</evidence>
<feature type="binding site" evidence="11">
    <location>
        <position position="88"/>
    </location>
    <ligand>
        <name>substrate</name>
    </ligand>
</feature>
<comment type="function">
    <text evidence="11">Catalyzes the specific phosphorylation of the 3-hydroxyl group of shikimic acid using ATP as a cosubstrate.</text>
</comment>
<evidence type="ECO:0000256" key="9">
    <source>
        <dbReference type="ARBA" id="ARBA00023141"/>
    </source>
</evidence>
<keyword evidence="11" id="KW-0460">Magnesium</keyword>
<keyword evidence="13" id="KW-1185">Reference proteome</keyword>
<dbReference type="GO" id="GO:0004765">
    <property type="term" value="F:shikimate kinase activity"/>
    <property type="evidence" value="ECO:0007669"/>
    <property type="project" value="UniProtKB-UniRule"/>
</dbReference>
<dbReference type="GO" id="GO:0008652">
    <property type="term" value="P:amino acid biosynthetic process"/>
    <property type="evidence" value="ECO:0007669"/>
    <property type="project" value="UniProtKB-KW"/>
</dbReference>
<dbReference type="InterPro" id="IPR000623">
    <property type="entry name" value="Shikimate_kinase/TSH1"/>
</dbReference>
<dbReference type="GO" id="GO:0009423">
    <property type="term" value="P:chorismate biosynthetic process"/>
    <property type="evidence" value="ECO:0007669"/>
    <property type="project" value="UniProtKB-UniRule"/>
</dbReference>
<dbReference type="SUPFAM" id="SSF52540">
    <property type="entry name" value="P-loop containing nucleoside triphosphate hydrolases"/>
    <property type="match status" value="1"/>
</dbReference>
<evidence type="ECO:0000256" key="5">
    <source>
        <dbReference type="ARBA" id="ARBA00022679"/>
    </source>
</evidence>
<keyword evidence="8 11" id="KW-0067">ATP-binding</keyword>
<keyword evidence="7 11" id="KW-0418">Kinase</keyword>
<comment type="caution">
    <text evidence="11">Lacks conserved residue(s) required for the propagation of feature annotation.</text>
</comment>
<dbReference type="Proteomes" id="UP000293519">
    <property type="component" value="Unassembled WGS sequence"/>
</dbReference>
<accession>A0A4Q7LJ99</accession>
<evidence type="ECO:0000256" key="3">
    <source>
        <dbReference type="ARBA" id="ARBA00012154"/>
    </source>
</evidence>
<keyword evidence="11" id="KW-0479">Metal-binding</keyword>
<reference evidence="12 13" key="1">
    <citation type="journal article" date="2015" name="Stand. Genomic Sci.">
        <title>Genomic Encyclopedia of Bacterial and Archaeal Type Strains, Phase III: the genomes of soil and plant-associated and newly described type strains.</title>
        <authorList>
            <person name="Whitman W.B."/>
            <person name="Woyke T."/>
            <person name="Klenk H.P."/>
            <person name="Zhou Y."/>
            <person name="Lilburn T.G."/>
            <person name="Beck B.J."/>
            <person name="De Vos P."/>
            <person name="Vandamme P."/>
            <person name="Eisen J.A."/>
            <person name="Garrity G."/>
            <person name="Hugenholtz P."/>
            <person name="Kyrpides N.C."/>
        </authorList>
    </citation>
    <scope>NUCLEOTIDE SEQUENCE [LARGE SCALE GENOMIC DNA]</scope>
    <source>
        <strain evidence="12 13">CV2</strain>
    </source>
</reference>